<dbReference type="AlphaFoldDB" id="A0A316WJM3"/>
<proteinExistence type="predicted"/>
<evidence type="ECO:0000313" key="3">
    <source>
        <dbReference type="Proteomes" id="UP000236413"/>
    </source>
</evidence>
<dbReference type="Proteomes" id="UP000236413">
    <property type="component" value="Unassembled WGS sequence"/>
</dbReference>
<dbReference type="Pfam" id="PF01425">
    <property type="entry name" value="Amidase"/>
    <property type="match status" value="1"/>
</dbReference>
<gene>
    <name evidence="2" type="ORF">C1634_018885</name>
</gene>
<dbReference type="RefSeq" id="WP_103234877.1">
    <property type="nucleotide sequence ID" value="NZ_PPEG02000008.1"/>
</dbReference>
<dbReference type="PANTHER" id="PTHR42678:SF34">
    <property type="entry name" value="OS04G0183300 PROTEIN"/>
    <property type="match status" value="1"/>
</dbReference>
<evidence type="ECO:0000313" key="2">
    <source>
        <dbReference type="EMBL" id="PWN59378.1"/>
    </source>
</evidence>
<dbReference type="EMBL" id="PPEG02000008">
    <property type="protein sequence ID" value="PWN59378.1"/>
    <property type="molecule type" value="Genomic_DNA"/>
</dbReference>
<dbReference type="SUPFAM" id="SSF75304">
    <property type="entry name" value="Amidase signature (AS) enzymes"/>
    <property type="match status" value="1"/>
</dbReference>
<sequence>MKKVILFAVVLFGALIKAQDKTDSQFKYLEYDIEKIQNLYRNNKVTVKEVVEAYFKRINDIDKNGIQLNSVITTNPDAIKIADSLDHLDSKFKNKPLFGIPVLLKDNIDTHDKMPNTAGSLALKNSFPLQDSYLVKKLRDAGAVIIGKTNLSEWANFRGEKSTSGWSGLGGLTKNPYILNRNTCGSSAGSGAAISSNLGIIAIGTETNGSIVCPSSFNGIVGLKPTVGLISRQGIIPISSSQDTPGPMARTVKDIAISLGTMAGEDKNDKKTIGNTPFLHKDYTQFLTLTGLKGKRFGYVKGITKGANKKVDDLFLQTLKILEAQGATIVEIEKDWISPEISKNSFELMVSEFKDDLNDYLKSLGKNAAIKNIDELIAFNKNNKEELQYFGQEYLEISAKSNGKKDKNYKKAVTIAQKGSQQGIDSVIKKYNLDAIIAPTTAEAWKTDLKNGDNYENFYSSSSPAAIAGYPSITLPMGYINELPIGISFFAGKWEEGKLINMAYTFEQINPQRKVPQFLKE</sequence>
<dbReference type="InterPro" id="IPR036928">
    <property type="entry name" value="AS_sf"/>
</dbReference>
<reference evidence="2 3" key="1">
    <citation type="submission" date="2018-04" db="EMBL/GenBank/DDBJ databases">
        <title>Chryseobacterium oncorhynchi 701B-08T from rainbow trout, and Chryseobacterium viscerum 687B-08T from diseased fish.</title>
        <authorList>
            <person name="Jeong J.-J."/>
            <person name="Lee Y.J."/>
            <person name="Pathiraja D."/>
            <person name="Park B."/>
            <person name="Choi I.-G."/>
            <person name="Kim K.D."/>
        </authorList>
    </citation>
    <scope>NUCLEOTIDE SEQUENCE [LARGE SCALE GENOMIC DNA]</scope>
    <source>
        <strain evidence="2 3">687B-08</strain>
    </source>
</reference>
<feature type="domain" description="Amidase" evidence="1">
    <location>
        <begin position="49"/>
        <end position="499"/>
    </location>
</feature>
<dbReference type="NCBIfam" id="NF006006">
    <property type="entry name" value="PRK08137.1"/>
    <property type="match status" value="1"/>
</dbReference>
<dbReference type="InterPro" id="IPR023631">
    <property type="entry name" value="Amidase_dom"/>
</dbReference>
<dbReference type="PANTHER" id="PTHR42678">
    <property type="entry name" value="AMIDASE"/>
    <property type="match status" value="1"/>
</dbReference>
<accession>A0A316WJM3</accession>
<protein>
    <submittedName>
        <fullName evidence="2">Amidase</fullName>
    </submittedName>
</protein>
<organism evidence="2 3">
    <name type="scientific">Chryseobacterium viscerum</name>
    <dbReference type="NCBI Taxonomy" id="1037377"/>
    <lineage>
        <taxon>Bacteria</taxon>
        <taxon>Pseudomonadati</taxon>
        <taxon>Bacteroidota</taxon>
        <taxon>Flavobacteriia</taxon>
        <taxon>Flavobacteriales</taxon>
        <taxon>Weeksellaceae</taxon>
        <taxon>Chryseobacterium group</taxon>
        <taxon>Chryseobacterium</taxon>
    </lineage>
</organism>
<evidence type="ECO:0000259" key="1">
    <source>
        <dbReference type="Pfam" id="PF01425"/>
    </source>
</evidence>
<dbReference type="Gene3D" id="3.90.1300.10">
    <property type="entry name" value="Amidase signature (AS) domain"/>
    <property type="match status" value="1"/>
</dbReference>
<comment type="caution">
    <text evidence="2">The sequence shown here is derived from an EMBL/GenBank/DDBJ whole genome shotgun (WGS) entry which is preliminary data.</text>
</comment>
<name>A0A316WJM3_9FLAO</name>